<reference evidence="7 8" key="1">
    <citation type="submission" date="2014-09" db="EMBL/GenBank/DDBJ databases">
        <title>Draft Genome Sequence of Draconibacterium sp. JN14CK-3.</title>
        <authorList>
            <person name="Dong C."/>
            <person name="Lai Q."/>
            <person name="Shao Z."/>
        </authorList>
    </citation>
    <scope>NUCLEOTIDE SEQUENCE [LARGE SCALE GENOMIC DNA]</scope>
    <source>
        <strain evidence="7 8">JN14CK-3</strain>
    </source>
</reference>
<dbReference type="GO" id="GO:0003677">
    <property type="term" value="F:DNA binding"/>
    <property type="evidence" value="ECO:0007669"/>
    <property type="project" value="UniProtKB-KW"/>
</dbReference>
<dbReference type="InterPro" id="IPR002104">
    <property type="entry name" value="Integrase_catalytic"/>
</dbReference>
<dbReference type="GO" id="GO:0006310">
    <property type="term" value="P:DNA recombination"/>
    <property type="evidence" value="ECO:0007669"/>
    <property type="project" value="UniProtKB-KW"/>
</dbReference>
<dbReference type="SUPFAM" id="SSF56349">
    <property type="entry name" value="DNA breaking-rejoining enzymes"/>
    <property type="match status" value="1"/>
</dbReference>
<evidence type="ECO:0000256" key="4">
    <source>
        <dbReference type="SAM" id="MobiDB-lite"/>
    </source>
</evidence>
<dbReference type="GO" id="GO:0015074">
    <property type="term" value="P:DNA integration"/>
    <property type="evidence" value="ECO:0007669"/>
    <property type="project" value="InterPro"/>
</dbReference>
<dbReference type="InterPro" id="IPR025269">
    <property type="entry name" value="SAM-like_dom"/>
</dbReference>
<evidence type="ECO:0000259" key="6">
    <source>
        <dbReference type="Pfam" id="PF13102"/>
    </source>
</evidence>
<dbReference type="Pfam" id="PF00589">
    <property type="entry name" value="Phage_integrase"/>
    <property type="match status" value="1"/>
</dbReference>
<keyword evidence="3" id="KW-0233">DNA recombination</keyword>
<feature type="region of interest" description="Disordered" evidence="4">
    <location>
        <begin position="42"/>
        <end position="61"/>
    </location>
</feature>
<evidence type="ECO:0000313" key="7">
    <source>
        <dbReference type="EMBL" id="KJF44287.1"/>
    </source>
</evidence>
<dbReference type="RefSeq" id="WP_045025844.1">
    <property type="nucleotide sequence ID" value="NZ_JRHC01000001.1"/>
</dbReference>
<protein>
    <recommendedName>
        <fullName evidence="9">Phage integrase SAM-like domain-containing protein</fullName>
    </recommendedName>
</protein>
<dbReference type="PANTHER" id="PTHR30349">
    <property type="entry name" value="PHAGE INTEGRASE-RELATED"/>
    <property type="match status" value="1"/>
</dbReference>
<organism evidence="7 8">
    <name type="scientific">Draconibacterium sediminis</name>
    <dbReference type="NCBI Taxonomy" id="1544798"/>
    <lineage>
        <taxon>Bacteria</taxon>
        <taxon>Pseudomonadati</taxon>
        <taxon>Bacteroidota</taxon>
        <taxon>Bacteroidia</taxon>
        <taxon>Marinilabiliales</taxon>
        <taxon>Prolixibacteraceae</taxon>
        <taxon>Draconibacterium</taxon>
    </lineage>
</organism>
<evidence type="ECO:0000313" key="8">
    <source>
        <dbReference type="Proteomes" id="UP000032544"/>
    </source>
</evidence>
<dbReference type="InterPro" id="IPR050090">
    <property type="entry name" value="Tyrosine_recombinase_XerCD"/>
</dbReference>
<evidence type="ECO:0000256" key="1">
    <source>
        <dbReference type="ARBA" id="ARBA00008857"/>
    </source>
</evidence>
<dbReference type="Gene3D" id="1.10.150.130">
    <property type="match status" value="1"/>
</dbReference>
<sequence>MASIKFLIQSTNSPANIYLRLSIDRKKVFKRKTGYVINTNDWSATTGMPKNGGDEEQKKRRGDIERKLNLLSSRLKENLNDAISSGFNINGDWVQKQIDDIQNRKQDTDLNLLVNYFQYFIDNLPFKTQRNNTQGVTERTTKKYRTVKKKIAKFEEQNKKQYQVRDVNLRFRNDFIKYLKDVDKLSVSTVGRYIKCVKTVCLDARINEIETHTQLLEIKGFTESTNHPFLSFEELDTIQNKDYGRNALNNARDWLIIGCYTGQRVSDLLTLTEDNIQILGGYKMIVLTQKKTKKEVAIPIHDKIKPILEKRNWRFPDYISAQKFNLHLKDVVKEAGIKEAILGGKMNKKTKRKDFGIFEKWELITSHICRRSFATNFYAETPTALLINITAHSTEKQFLEYIGKPAKDFSVQLADFWNKEAMKDKKESKLELIKTAN</sequence>
<feature type="domain" description="Phage integrase SAM-like" evidence="6">
    <location>
        <begin position="113"/>
        <end position="209"/>
    </location>
</feature>
<dbReference type="PANTHER" id="PTHR30349:SF64">
    <property type="entry name" value="PROPHAGE INTEGRASE INTD-RELATED"/>
    <property type="match status" value="1"/>
</dbReference>
<evidence type="ECO:0000256" key="3">
    <source>
        <dbReference type="ARBA" id="ARBA00023172"/>
    </source>
</evidence>
<proteinExistence type="inferred from homology"/>
<dbReference type="InterPro" id="IPR013762">
    <property type="entry name" value="Integrase-like_cat_sf"/>
</dbReference>
<evidence type="ECO:0000256" key="2">
    <source>
        <dbReference type="ARBA" id="ARBA00023125"/>
    </source>
</evidence>
<dbReference type="Proteomes" id="UP000032544">
    <property type="component" value="Unassembled WGS sequence"/>
</dbReference>
<accession>A0A0D8JBL3</accession>
<gene>
    <name evidence="7" type="ORF">LH29_01875</name>
</gene>
<evidence type="ECO:0008006" key="9">
    <source>
        <dbReference type="Google" id="ProtNLM"/>
    </source>
</evidence>
<dbReference type="Gene3D" id="1.10.443.10">
    <property type="entry name" value="Intergrase catalytic core"/>
    <property type="match status" value="1"/>
</dbReference>
<name>A0A0D8JBL3_9BACT</name>
<dbReference type="STRING" id="1544798.LH29_01875"/>
<feature type="domain" description="Tyr recombinase" evidence="5">
    <location>
        <begin position="257"/>
        <end position="395"/>
    </location>
</feature>
<dbReference type="AlphaFoldDB" id="A0A0D8JBL3"/>
<dbReference type="PATRIC" id="fig|1544798.3.peg.392"/>
<dbReference type="Pfam" id="PF13102">
    <property type="entry name" value="Phage_int_SAM_5"/>
    <property type="match status" value="1"/>
</dbReference>
<dbReference type="EMBL" id="JRHC01000001">
    <property type="protein sequence ID" value="KJF44287.1"/>
    <property type="molecule type" value="Genomic_DNA"/>
</dbReference>
<dbReference type="InterPro" id="IPR011010">
    <property type="entry name" value="DNA_brk_join_enz"/>
</dbReference>
<dbReference type="InterPro" id="IPR010998">
    <property type="entry name" value="Integrase_recombinase_N"/>
</dbReference>
<evidence type="ECO:0000259" key="5">
    <source>
        <dbReference type="Pfam" id="PF00589"/>
    </source>
</evidence>
<dbReference type="OrthoDB" id="1493636at2"/>
<keyword evidence="8" id="KW-1185">Reference proteome</keyword>
<comment type="similarity">
    <text evidence="1">Belongs to the 'phage' integrase family.</text>
</comment>
<keyword evidence="2" id="KW-0238">DNA-binding</keyword>
<feature type="compositionally biased region" description="Basic and acidic residues" evidence="4">
    <location>
        <begin position="52"/>
        <end position="61"/>
    </location>
</feature>
<comment type="caution">
    <text evidence="7">The sequence shown here is derived from an EMBL/GenBank/DDBJ whole genome shotgun (WGS) entry which is preliminary data.</text>
</comment>